<dbReference type="Gene3D" id="1.20.120.720">
    <property type="entry name" value="Myosin VI head, motor domain, U50 subdomain"/>
    <property type="match status" value="1"/>
</dbReference>
<dbReference type="InterPro" id="IPR036961">
    <property type="entry name" value="Kinesin_motor_dom_sf"/>
</dbReference>
<keyword evidence="9" id="KW-1185">Reference proteome</keyword>
<comment type="similarity">
    <text evidence="6">Belongs to the TRAFAC class myosin-kinesin ATPase superfamily. Myosin family.</text>
</comment>
<evidence type="ECO:0000313" key="8">
    <source>
        <dbReference type="EMBL" id="GFY98498.1"/>
    </source>
</evidence>
<keyword evidence="3 6" id="KW-0518">Myosin</keyword>
<evidence type="ECO:0000259" key="7">
    <source>
        <dbReference type="PROSITE" id="PS51456"/>
    </source>
</evidence>
<dbReference type="FunFam" id="1.10.10.820:FF:000001">
    <property type="entry name" value="Myosin heavy chain"/>
    <property type="match status" value="1"/>
</dbReference>
<evidence type="ECO:0000256" key="4">
    <source>
        <dbReference type="ARBA" id="ARBA00023175"/>
    </source>
</evidence>
<evidence type="ECO:0000313" key="9">
    <source>
        <dbReference type="Proteomes" id="UP000585474"/>
    </source>
</evidence>
<name>A0A7J0FIH2_9ERIC</name>
<dbReference type="PANTHER" id="PTHR13140:SF772">
    <property type="entry name" value="MYOSIN-17"/>
    <property type="match status" value="1"/>
</dbReference>
<dbReference type="GO" id="GO:0016020">
    <property type="term" value="C:membrane"/>
    <property type="evidence" value="ECO:0007669"/>
    <property type="project" value="TreeGrafter"/>
</dbReference>
<keyword evidence="2" id="KW-0067">ATP-binding</keyword>
<sequence length="577" mass="64486">MMQQYKGATSGELSPHVFAVADVAYRAMINEGKSNSILASRESGAGKTETTKMLSNPVLEAFGNAKIVRNNSRSRVCQISDPERNYHCFYLLCSAPPEARQKYKLENSKSFRYLNQSNCYELDGVNDVHEYLETRRAMDIVGISEEEQRVMVTPEEIITRILDPVTALGSRDALAKTIYSRLFDWIMENINISIGQDPTSKSIIGILDIYGFEIFKQNSFEQFCINFTNEKLQQHFNQHVFKMEQEGYTKEEINWSYIEFVINQDVNYIVDLFLDKNKDGGGRTSGSVNNIQVPLCPDCCGPRRETVMKALQDAVPEDVRGKLRAAVSGILHNQGTNFKLDGLLNIGSLPTMALASESKSKTQENAGGLSSAGGFPISLVNYLVDLFLDKNKDCVVAEHQDLLTASKFPYVVGLFPPLPEESSKSFKISSIGLRFKRDGLLNKLGKLLQMLRSETGSWLVNLKMESVKSISFKILYKGEASNSESENQVLHQQTLTMSPTGKALSAWPKTTIFQRTPQNGNVPNGETQIASDMTVALSNPREPESEEKPQKSFNEKQQVAICIHGSNWVHRALLLSI</sequence>
<dbReference type="GO" id="GO:0030048">
    <property type="term" value="P:actin filament-based movement"/>
    <property type="evidence" value="ECO:0007669"/>
    <property type="project" value="UniProtKB-ARBA"/>
</dbReference>
<protein>
    <submittedName>
        <fullName evidence="8">Myosin family protein with Dil</fullName>
    </submittedName>
</protein>
<dbReference type="SMART" id="SM00242">
    <property type="entry name" value="MYSc"/>
    <property type="match status" value="1"/>
</dbReference>
<gene>
    <name evidence="8" type="ORF">Acr_12g0010390</name>
</gene>
<proteinExistence type="inferred from homology"/>
<accession>A0A7J0FIH2</accession>
<evidence type="ECO:0000256" key="6">
    <source>
        <dbReference type="PROSITE-ProRule" id="PRU00782"/>
    </source>
</evidence>
<keyword evidence="5 6" id="KW-0009">Actin-binding</keyword>
<dbReference type="Gene3D" id="3.40.850.10">
    <property type="entry name" value="Kinesin motor domain"/>
    <property type="match status" value="2"/>
</dbReference>
<dbReference type="InterPro" id="IPR027417">
    <property type="entry name" value="P-loop_NTPase"/>
</dbReference>
<dbReference type="GO" id="GO:0016459">
    <property type="term" value="C:myosin complex"/>
    <property type="evidence" value="ECO:0007669"/>
    <property type="project" value="UniProtKB-KW"/>
</dbReference>
<dbReference type="GO" id="GO:0051015">
    <property type="term" value="F:actin filament binding"/>
    <property type="evidence" value="ECO:0007669"/>
    <property type="project" value="TreeGrafter"/>
</dbReference>
<dbReference type="Pfam" id="PF24930">
    <property type="entry name" value="DUF7750"/>
    <property type="match status" value="1"/>
</dbReference>
<dbReference type="EMBL" id="BJWL01000012">
    <property type="protein sequence ID" value="GFY98498.1"/>
    <property type="molecule type" value="Genomic_DNA"/>
</dbReference>
<dbReference type="AlphaFoldDB" id="A0A7J0FIH2"/>
<evidence type="ECO:0000256" key="1">
    <source>
        <dbReference type="ARBA" id="ARBA00022741"/>
    </source>
</evidence>
<dbReference type="InterPro" id="IPR001609">
    <property type="entry name" value="Myosin_head_motor_dom-like"/>
</dbReference>
<organism evidence="8 9">
    <name type="scientific">Actinidia rufa</name>
    <dbReference type="NCBI Taxonomy" id="165716"/>
    <lineage>
        <taxon>Eukaryota</taxon>
        <taxon>Viridiplantae</taxon>
        <taxon>Streptophyta</taxon>
        <taxon>Embryophyta</taxon>
        <taxon>Tracheophyta</taxon>
        <taxon>Spermatophyta</taxon>
        <taxon>Magnoliopsida</taxon>
        <taxon>eudicotyledons</taxon>
        <taxon>Gunneridae</taxon>
        <taxon>Pentapetalae</taxon>
        <taxon>asterids</taxon>
        <taxon>Ericales</taxon>
        <taxon>Actinidiaceae</taxon>
        <taxon>Actinidia</taxon>
    </lineage>
</organism>
<dbReference type="Proteomes" id="UP000585474">
    <property type="component" value="Unassembled WGS sequence"/>
</dbReference>
<dbReference type="InterPro" id="IPR056652">
    <property type="entry name" value="DUF7750"/>
</dbReference>
<dbReference type="OrthoDB" id="1303476at2759"/>
<comment type="caution">
    <text evidence="6">Lacks conserved residue(s) required for the propagation of feature annotation.</text>
</comment>
<feature type="domain" description="Myosin motor" evidence="7">
    <location>
        <begin position="1"/>
        <end position="280"/>
    </location>
</feature>
<dbReference type="GO" id="GO:0005737">
    <property type="term" value="C:cytoplasm"/>
    <property type="evidence" value="ECO:0007669"/>
    <property type="project" value="TreeGrafter"/>
</dbReference>
<dbReference type="PROSITE" id="PS51456">
    <property type="entry name" value="MYOSIN_MOTOR"/>
    <property type="match status" value="1"/>
</dbReference>
<dbReference type="GO" id="GO:0007015">
    <property type="term" value="P:actin filament organization"/>
    <property type="evidence" value="ECO:0007669"/>
    <property type="project" value="TreeGrafter"/>
</dbReference>
<evidence type="ECO:0000256" key="2">
    <source>
        <dbReference type="ARBA" id="ARBA00022840"/>
    </source>
</evidence>
<keyword evidence="4" id="KW-0505">Motor protein</keyword>
<dbReference type="SUPFAM" id="SSF52540">
    <property type="entry name" value="P-loop containing nucleoside triphosphate hydrolases"/>
    <property type="match status" value="1"/>
</dbReference>
<evidence type="ECO:0000256" key="5">
    <source>
        <dbReference type="ARBA" id="ARBA00023203"/>
    </source>
</evidence>
<dbReference type="Gene3D" id="1.10.10.820">
    <property type="match status" value="1"/>
</dbReference>
<dbReference type="GO" id="GO:0005524">
    <property type="term" value="F:ATP binding"/>
    <property type="evidence" value="ECO:0007669"/>
    <property type="project" value="UniProtKB-KW"/>
</dbReference>
<evidence type="ECO:0000256" key="3">
    <source>
        <dbReference type="ARBA" id="ARBA00023123"/>
    </source>
</evidence>
<dbReference type="Pfam" id="PF00063">
    <property type="entry name" value="Myosin_head"/>
    <property type="match status" value="2"/>
</dbReference>
<dbReference type="GO" id="GO:0000146">
    <property type="term" value="F:microfilament motor activity"/>
    <property type="evidence" value="ECO:0007669"/>
    <property type="project" value="TreeGrafter"/>
</dbReference>
<reference evidence="8 9" key="1">
    <citation type="submission" date="2019-07" db="EMBL/GenBank/DDBJ databases">
        <title>De Novo Assembly of kiwifruit Actinidia rufa.</title>
        <authorList>
            <person name="Sugita-Konishi S."/>
            <person name="Sato K."/>
            <person name="Mori E."/>
            <person name="Abe Y."/>
            <person name="Kisaki G."/>
            <person name="Hamano K."/>
            <person name="Suezawa K."/>
            <person name="Otani M."/>
            <person name="Fukuda T."/>
            <person name="Manabe T."/>
            <person name="Gomi K."/>
            <person name="Tabuchi M."/>
            <person name="Akimitsu K."/>
            <person name="Kataoka I."/>
        </authorList>
    </citation>
    <scope>NUCLEOTIDE SEQUENCE [LARGE SCALE GENOMIC DNA]</scope>
    <source>
        <strain evidence="9">cv. Fuchu</strain>
    </source>
</reference>
<dbReference type="PANTHER" id="PTHR13140">
    <property type="entry name" value="MYOSIN"/>
    <property type="match status" value="1"/>
</dbReference>
<keyword evidence="1" id="KW-0547">Nucleotide-binding</keyword>
<comment type="caution">
    <text evidence="8">The sequence shown here is derived from an EMBL/GenBank/DDBJ whole genome shotgun (WGS) entry which is preliminary data.</text>
</comment>
<dbReference type="Gene3D" id="1.20.58.530">
    <property type="match status" value="1"/>
</dbReference>